<keyword evidence="3 6" id="KW-0812">Transmembrane</keyword>
<dbReference type="PANTHER" id="PTHR30482:SF17">
    <property type="entry name" value="ABC TRANSPORTER ATP-BINDING PROTEIN"/>
    <property type="match status" value="1"/>
</dbReference>
<evidence type="ECO:0000256" key="5">
    <source>
        <dbReference type="ARBA" id="ARBA00023136"/>
    </source>
</evidence>
<evidence type="ECO:0000313" key="8">
    <source>
        <dbReference type="Proteomes" id="UP000186141"/>
    </source>
</evidence>
<keyword evidence="2" id="KW-1003">Cell membrane</keyword>
<dbReference type="Pfam" id="PF02653">
    <property type="entry name" value="BPD_transp_2"/>
    <property type="match status" value="1"/>
</dbReference>
<dbReference type="STRING" id="1086013.SAMN05421774_10252"/>
<evidence type="ECO:0000256" key="2">
    <source>
        <dbReference type="ARBA" id="ARBA00022475"/>
    </source>
</evidence>
<feature type="transmembrane region" description="Helical" evidence="6">
    <location>
        <begin position="31"/>
        <end position="50"/>
    </location>
</feature>
<dbReference type="AlphaFoldDB" id="A0A1N7LNH7"/>
<dbReference type="Proteomes" id="UP000186141">
    <property type="component" value="Unassembled WGS sequence"/>
</dbReference>
<feature type="transmembrane region" description="Helical" evidence="6">
    <location>
        <begin position="273"/>
        <end position="294"/>
    </location>
</feature>
<feature type="transmembrane region" description="Helical" evidence="6">
    <location>
        <begin position="249"/>
        <end position="267"/>
    </location>
</feature>
<feature type="transmembrane region" description="Helical" evidence="6">
    <location>
        <begin position="109"/>
        <end position="129"/>
    </location>
</feature>
<evidence type="ECO:0000256" key="1">
    <source>
        <dbReference type="ARBA" id="ARBA00004651"/>
    </source>
</evidence>
<feature type="transmembrane region" description="Helical" evidence="6">
    <location>
        <begin position="81"/>
        <end position="102"/>
    </location>
</feature>
<feature type="transmembrane region" description="Helical" evidence="6">
    <location>
        <begin position="7"/>
        <end position="25"/>
    </location>
</feature>
<dbReference type="PANTHER" id="PTHR30482">
    <property type="entry name" value="HIGH-AFFINITY BRANCHED-CHAIN AMINO ACID TRANSPORT SYSTEM PERMEASE"/>
    <property type="match status" value="1"/>
</dbReference>
<feature type="transmembrane region" description="Helical" evidence="6">
    <location>
        <begin position="196"/>
        <end position="216"/>
    </location>
</feature>
<keyword evidence="5 6" id="KW-0472">Membrane</keyword>
<accession>A0A1N7LNH7</accession>
<feature type="transmembrane region" description="Helical" evidence="6">
    <location>
        <begin position="57"/>
        <end position="75"/>
    </location>
</feature>
<feature type="transmembrane region" description="Helical" evidence="6">
    <location>
        <begin position="222"/>
        <end position="242"/>
    </location>
</feature>
<organism evidence="7 8">
    <name type="scientific">Gemmobacter megaterium</name>
    <dbReference type="NCBI Taxonomy" id="1086013"/>
    <lineage>
        <taxon>Bacteria</taxon>
        <taxon>Pseudomonadati</taxon>
        <taxon>Pseudomonadota</taxon>
        <taxon>Alphaproteobacteria</taxon>
        <taxon>Rhodobacterales</taxon>
        <taxon>Paracoccaceae</taxon>
        <taxon>Gemmobacter</taxon>
    </lineage>
</organism>
<feature type="transmembrane region" description="Helical" evidence="6">
    <location>
        <begin position="149"/>
        <end position="168"/>
    </location>
</feature>
<dbReference type="InterPro" id="IPR001851">
    <property type="entry name" value="ABC_transp_permease"/>
</dbReference>
<comment type="subcellular location">
    <subcellularLocation>
        <location evidence="1">Cell membrane</location>
        <topology evidence="1">Multi-pass membrane protein</topology>
    </subcellularLocation>
</comment>
<name>A0A1N7LNH7_9RHOB</name>
<evidence type="ECO:0000256" key="6">
    <source>
        <dbReference type="SAM" id="Phobius"/>
    </source>
</evidence>
<dbReference type="EMBL" id="FTOT01000002">
    <property type="protein sequence ID" value="SIS75377.1"/>
    <property type="molecule type" value="Genomic_DNA"/>
</dbReference>
<evidence type="ECO:0000256" key="3">
    <source>
        <dbReference type="ARBA" id="ARBA00022692"/>
    </source>
</evidence>
<sequence>MISRTPWPYALIVAVFGALAFTPLVASSFQLAFAIGCLNFMVLATAWGLFSGPTRYVSLASVVFFGIGSYTVAVLGEAMPWPAVLAMAALIGGAVALVVGLATLRLAGIYFVIFTFGLSEMVRQLVTWYEVNVTLSIGRYIFLDITQTQIFWQLLALLAVVLIGAVALQRSRLGFALRVIGGDETMARHFGLNPTFAKLALFVASSVIMSLAGAIMAPRWTYIDPAIAFNATLSFQVVIMALLGGMHRIWGPLLGALLMSFLFEALGSRFPQAFSLLLGLVFIVIVYLLPNGIVGRIEEAFARTRRAPDTPTVPAGERP</sequence>
<dbReference type="RefSeq" id="WP_076529282.1">
    <property type="nucleotide sequence ID" value="NZ_BMEH01000002.1"/>
</dbReference>
<dbReference type="GO" id="GO:0015658">
    <property type="term" value="F:branched-chain amino acid transmembrane transporter activity"/>
    <property type="evidence" value="ECO:0007669"/>
    <property type="project" value="InterPro"/>
</dbReference>
<reference evidence="7 8" key="1">
    <citation type="submission" date="2017-01" db="EMBL/GenBank/DDBJ databases">
        <authorList>
            <person name="Mah S.A."/>
            <person name="Swanson W.J."/>
            <person name="Moy G.W."/>
            <person name="Vacquier V.D."/>
        </authorList>
    </citation>
    <scope>NUCLEOTIDE SEQUENCE [LARGE SCALE GENOMIC DNA]</scope>
    <source>
        <strain evidence="7 8">DSM 26375</strain>
    </source>
</reference>
<dbReference type="InterPro" id="IPR043428">
    <property type="entry name" value="LivM-like"/>
</dbReference>
<keyword evidence="8" id="KW-1185">Reference proteome</keyword>
<dbReference type="GO" id="GO:0005886">
    <property type="term" value="C:plasma membrane"/>
    <property type="evidence" value="ECO:0007669"/>
    <property type="project" value="UniProtKB-SubCell"/>
</dbReference>
<proteinExistence type="predicted"/>
<evidence type="ECO:0000256" key="4">
    <source>
        <dbReference type="ARBA" id="ARBA00022989"/>
    </source>
</evidence>
<protein>
    <submittedName>
        <fullName evidence="7">Amino acid/amide ABC transporter membrane protein 2, HAAT family</fullName>
    </submittedName>
</protein>
<dbReference type="OrthoDB" id="9814461at2"/>
<gene>
    <name evidence="7" type="ORF">SAMN05421774_10252</name>
</gene>
<keyword evidence="4 6" id="KW-1133">Transmembrane helix</keyword>
<dbReference type="CDD" id="cd06581">
    <property type="entry name" value="TM_PBP1_LivM_like"/>
    <property type="match status" value="1"/>
</dbReference>
<evidence type="ECO:0000313" key="7">
    <source>
        <dbReference type="EMBL" id="SIS75377.1"/>
    </source>
</evidence>